<dbReference type="CDD" id="cd12829">
    <property type="entry name" value="Alr1p-like"/>
    <property type="match status" value="1"/>
</dbReference>
<evidence type="ECO:0000256" key="3">
    <source>
        <dbReference type="ARBA" id="ARBA00022692"/>
    </source>
</evidence>
<keyword evidence="9" id="KW-1185">Reference proteome</keyword>
<evidence type="ECO:0000256" key="4">
    <source>
        <dbReference type="ARBA" id="ARBA00022989"/>
    </source>
</evidence>
<dbReference type="AlphaFoldDB" id="A0A6A7C2T4"/>
<feature type="region of interest" description="Disordered" evidence="6">
    <location>
        <begin position="178"/>
        <end position="224"/>
    </location>
</feature>
<feature type="compositionally biased region" description="Polar residues" evidence="6">
    <location>
        <begin position="124"/>
        <end position="148"/>
    </location>
</feature>
<dbReference type="PANTHER" id="PTHR21535:SF55">
    <property type="entry name" value="MAGNESIUM TRANSPORTER ALR1-RELATED"/>
    <property type="match status" value="1"/>
</dbReference>
<proteinExistence type="inferred from homology"/>
<gene>
    <name evidence="8" type="ORF">K470DRAFT_269418</name>
</gene>
<accession>A0A6A7C2T4</accession>
<feature type="region of interest" description="Disordered" evidence="6">
    <location>
        <begin position="248"/>
        <end position="314"/>
    </location>
</feature>
<dbReference type="GO" id="GO:0010961">
    <property type="term" value="P:intracellular magnesium ion homeostasis"/>
    <property type="evidence" value="ECO:0007669"/>
    <property type="project" value="TreeGrafter"/>
</dbReference>
<feature type="region of interest" description="Disordered" evidence="6">
    <location>
        <begin position="76"/>
        <end position="159"/>
    </location>
</feature>
<feature type="region of interest" description="Disordered" evidence="6">
    <location>
        <begin position="1"/>
        <end position="61"/>
    </location>
</feature>
<dbReference type="PANTHER" id="PTHR21535">
    <property type="entry name" value="MAGNESIUM AND COBALT TRANSPORT PROTEIN/MITOCHONDRIAL IMPORT INNER MEMBRANE TRANSLOCASE SUBUNIT TIM8"/>
    <property type="match status" value="1"/>
</dbReference>
<evidence type="ECO:0000256" key="5">
    <source>
        <dbReference type="ARBA" id="ARBA00023136"/>
    </source>
</evidence>
<dbReference type="OrthoDB" id="29879at2759"/>
<dbReference type="InterPro" id="IPR002523">
    <property type="entry name" value="MgTranspt_CorA/ZnTranspt_ZntB"/>
</dbReference>
<keyword evidence="5 7" id="KW-0472">Membrane</keyword>
<dbReference type="InterPro" id="IPR044089">
    <property type="entry name" value="Alr1-like"/>
</dbReference>
<sequence length="668" mass="74677">MSYSAQHKSERRYAADHDLDDHRNQPESLPLPAEGQGQRRGTLASLASNERPRLYSLEPPREVHGSIAQELESAIVDDGKSACSGRSSRRSPTSRRATDDAPVAMRRESSPIVARRGTFRRQAQARNNESYQNSRPSSRNSGSTTPNSVAAFAPPLSRPRADTIESRAVASASNVSLNHTLSNGGRFSRRRMTAESSAHGGRTDSTSVRSSVEEDVCFPPEGPTSTYTIDFDDLEEFVAESHSKTPVAHPFAPRFTQHNEGHYANHDNEPQRSSADQLYRDSSESKAELDAEKCENKVANGTPNPTDPIPLNRLPSYTDRQNRFTFFSSEIEETIHSPELGGLLLPGERFRDLFELGPEGGVWWLDMLNPSEEEIFAICGAFRVHPLTREDITTQETREKIEMFKSYYFLCFQSFNALDSNSEDYLEPINVYAVVFREGLLTFTFCQTAHAANVRKRIGRLRDYINISADWICYALIDTIVDSFAPVLRDVEKETDTIEDNVFTFRTEDGPAILHQINDCRKRVVSLIRLLGGKADVIKSFAKKCNEAHEAAPRDVDLYLSDVQDHIVTMTSNLGHFETILARCHQNHLSQSTMLRTEQGMQQNALLSRLTVFATVMVPMNLIAGMFGMNVNVPGKDADGYGWFFGILGTMCTIAIVCVALAKKLQYV</sequence>
<dbReference type="SUPFAM" id="SSF144083">
    <property type="entry name" value="Magnesium transport protein CorA, transmembrane region"/>
    <property type="match status" value="1"/>
</dbReference>
<dbReference type="Pfam" id="PF01544">
    <property type="entry name" value="CorA"/>
    <property type="match status" value="1"/>
</dbReference>
<dbReference type="GO" id="GO:0015095">
    <property type="term" value="F:magnesium ion transmembrane transporter activity"/>
    <property type="evidence" value="ECO:0007669"/>
    <property type="project" value="InterPro"/>
</dbReference>
<dbReference type="EMBL" id="MU005969">
    <property type="protein sequence ID" value="KAF2861886.1"/>
    <property type="molecule type" value="Genomic_DNA"/>
</dbReference>
<protein>
    <submittedName>
        <fullName evidence="8">Cora-domain-containing protein</fullName>
    </submittedName>
</protein>
<comment type="subcellular location">
    <subcellularLocation>
        <location evidence="1">Membrane</location>
        <topology evidence="1">Multi-pass membrane protein</topology>
    </subcellularLocation>
</comment>
<feature type="compositionally biased region" description="Basic and acidic residues" evidence="6">
    <location>
        <begin position="278"/>
        <end position="296"/>
    </location>
</feature>
<organism evidence="8 9">
    <name type="scientific">Piedraia hortae CBS 480.64</name>
    <dbReference type="NCBI Taxonomy" id="1314780"/>
    <lineage>
        <taxon>Eukaryota</taxon>
        <taxon>Fungi</taxon>
        <taxon>Dikarya</taxon>
        <taxon>Ascomycota</taxon>
        <taxon>Pezizomycotina</taxon>
        <taxon>Dothideomycetes</taxon>
        <taxon>Dothideomycetidae</taxon>
        <taxon>Capnodiales</taxon>
        <taxon>Piedraiaceae</taxon>
        <taxon>Piedraia</taxon>
    </lineage>
</organism>
<keyword evidence="4 7" id="KW-1133">Transmembrane helix</keyword>
<feature type="compositionally biased region" description="Basic and acidic residues" evidence="6">
    <location>
        <begin position="257"/>
        <end position="270"/>
    </location>
</feature>
<name>A0A6A7C2T4_9PEZI</name>
<dbReference type="InterPro" id="IPR045861">
    <property type="entry name" value="CorA_cytoplasmic_dom"/>
</dbReference>
<evidence type="ECO:0000256" key="2">
    <source>
        <dbReference type="ARBA" id="ARBA00009765"/>
    </source>
</evidence>
<evidence type="ECO:0000256" key="6">
    <source>
        <dbReference type="SAM" id="MobiDB-lite"/>
    </source>
</evidence>
<dbReference type="Proteomes" id="UP000799421">
    <property type="component" value="Unassembled WGS sequence"/>
</dbReference>
<dbReference type="Gene3D" id="3.30.460.20">
    <property type="entry name" value="CorA soluble domain-like"/>
    <property type="match status" value="1"/>
</dbReference>
<evidence type="ECO:0000256" key="7">
    <source>
        <dbReference type="SAM" id="Phobius"/>
    </source>
</evidence>
<evidence type="ECO:0000313" key="8">
    <source>
        <dbReference type="EMBL" id="KAF2861886.1"/>
    </source>
</evidence>
<comment type="similarity">
    <text evidence="2">Belongs to the CorA metal ion transporter (MIT) (TC 1.A.35) family.</text>
</comment>
<dbReference type="InterPro" id="IPR045863">
    <property type="entry name" value="CorA_TM1_TM2"/>
</dbReference>
<feature type="transmembrane region" description="Helical" evidence="7">
    <location>
        <begin position="606"/>
        <end position="629"/>
    </location>
</feature>
<dbReference type="Gene3D" id="1.20.58.340">
    <property type="entry name" value="Magnesium transport protein CorA, transmembrane region"/>
    <property type="match status" value="2"/>
</dbReference>
<evidence type="ECO:0000313" key="9">
    <source>
        <dbReference type="Proteomes" id="UP000799421"/>
    </source>
</evidence>
<keyword evidence="3 7" id="KW-0812">Transmembrane</keyword>
<dbReference type="SUPFAM" id="SSF143865">
    <property type="entry name" value="CorA soluble domain-like"/>
    <property type="match status" value="1"/>
</dbReference>
<dbReference type="GO" id="GO:0005886">
    <property type="term" value="C:plasma membrane"/>
    <property type="evidence" value="ECO:0007669"/>
    <property type="project" value="TreeGrafter"/>
</dbReference>
<feature type="transmembrane region" description="Helical" evidence="7">
    <location>
        <begin position="641"/>
        <end position="662"/>
    </location>
</feature>
<feature type="compositionally biased region" description="Basic and acidic residues" evidence="6">
    <location>
        <begin position="7"/>
        <end position="25"/>
    </location>
</feature>
<reference evidence="8" key="1">
    <citation type="journal article" date="2020" name="Stud. Mycol.">
        <title>101 Dothideomycetes genomes: a test case for predicting lifestyles and emergence of pathogens.</title>
        <authorList>
            <person name="Haridas S."/>
            <person name="Albert R."/>
            <person name="Binder M."/>
            <person name="Bloem J."/>
            <person name="Labutti K."/>
            <person name="Salamov A."/>
            <person name="Andreopoulos B."/>
            <person name="Baker S."/>
            <person name="Barry K."/>
            <person name="Bills G."/>
            <person name="Bluhm B."/>
            <person name="Cannon C."/>
            <person name="Castanera R."/>
            <person name="Culley D."/>
            <person name="Daum C."/>
            <person name="Ezra D."/>
            <person name="Gonzalez J."/>
            <person name="Henrissat B."/>
            <person name="Kuo A."/>
            <person name="Liang C."/>
            <person name="Lipzen A."/>
            <person name="Lutzoni F."/>
            <person name="Magnuson J."/>
            <person name="Mondo S."/>
            <person name="Nolan M."/>
            <person name="Ohm R."/>
            <person name="Pangilinan J."/>
            <person name="Park H.-J."/>
            <person name="Ramirez L."/>
            <person name="Alfaro M."/>
            <person name="Sun H."/>
            <person name="Tritt A."/>
            <person name="Yoshinaga Y."/>
            <person name="Zwiers L.-H."/>
            <person name="Turgeon B."/>
            <person name="Goodwin S."/>
            <person name="Spatafora J."/>
            <person name="Crous P."/>
            <person name="Grigoriev I."/>
        </authorList>
    </citation>
    <scope>NUCLEOTIDE SEQUENCE</scope>
    <source>
        <strain evidence="8">CBS 480.64</strain>
    </source>
</reference>
<evidence type="ECO:0000256" key="1">
    <source>
        <dbReference type="ARBA" id="ARBA00004141"/>
    </source>
</evidence>